<dbReference type="PROSITE" id="PS01031">
    <property type="entry name" value="SHSP"/>
    <property type="match status" value="1"/>
</dbReference>
<comment type="caution">
    <text evidence="6">The sequence shown here is derived from an EMBL/GenBank/DDBJ whole genome shotgun (WGS) entry which is preliminary data.</text>
</comment>
<proteinExistence type="inferred from homology"/>
<dbReference type="InterPro" id="IPR008978">
    <property type="entry name" value="HSP20-like_chaperone"/>
</dbReference>
<reference evidence="6" key="1">
    <citation type="journal article" date="2020" name="Stud. Mycol.">
        <title>101 Dothideomycetes genomes: a test case for predicting lifestyles and emergence of pathogens.</title>
        <authorList>
            <person name="Haridas S."/>
            <person name="Albert R."/>
            <person name="Binder M."/>
            <person name="Bloem J."/>
            <person name="Labutti K."/>
            <person name="Salamov A."/>
            <person name="Andreopoulos B."/>
            <person name="Baker S."/>
            <person name="Barry K."/>
            <person name="Bills G."/>
            <person name="Bluhm B."/>
            <person name="Cannon C."/>
            <person name="Castanera R."/>
            <person name="Culley D."/>
            <person name="Daum C."/>
            <person name="Ezra D."/>
            <person name="Gonzalez J."/>
            <person name="Henrissat B."/>
            <person name="Kuo A."/>
            <person name="Liang C."/>
            <person name="Lipzen A."/>
            <person name="Lutzoni F."/>
            <person name="Magnuson J."/>
            <person name="Mondo S."/>
            <person name="Nolan M."/>
            <person name="Ohm R."/>
            <person name="Pangilinan J."/>
            <person name="Park H.-J."/>
            <person name="Ramirez L."/>
            <person name="Alfaro M."/>
            <person name="Sun H."/>
            <person name="Tritt A."/>
            <person name="Yoshinaga Y."/>
            <person name="Zwiers L.-H."/>
            <person name="Turgeon B."/>
            <person name="Goodwin S."/>
            <person name="Spatafora J."/>
            <person name="Crous P."/>
            <person name="Grigoriev I."/>
        </authorList>
    </citation>
    <scope>NUCLEOTIDE SEQUENCE</scope>
    <source>
        <strain evidence="6">CBS 133067</strain>
    </source>
</reference>
<accession>A0A9P4IJT7</accession>
<evidence type="ECO:0000313" key="6">
    <source>
        <dbReference type="EMBL" id="KAF2100568.1"/>
    </source>
</evidence>
<dbReference type="SUPFAM" id="SSF49764">
    <property type="entry name" value="HSP20-like chaperones"/>
    <property type="match status" value="1"/>
</dbReference>
<feature type="domain" description="SHSP" evidence="5">
    <location>
        <begin position="1"/>
        <end position="137"/>
    </location>
</feature>
<dbReference type="PANTHER" id="PTHR11527">
    <property type="entry name" value="HEAT-SHOCK PROTEIN 20 FAMILY MEMBER"/>
    <property type="match status" value="1"/>
</dbReference>
<keyword evidence="1" id="KW-0346">Stress response</keyword>
<organism evidence="6 7">
    <name type="scientific">Rhizodiscina lignyota</name>
    <dbReference type="NCBI Taxonomy" id="1504668"/>
    <lineage>
        <taxon>Eukaryota</taxon>
        <taxon>Fungi</taxon>
        <taxon>Dikarya</taxon>
        <taxon>Ascomycota</taxon>
        <taxon>Pezizomycotina</taxon>
        <taxon>Dothideomycetes</taxon>
        <taxon>Pleosporomycetidae</taxon>
        <taxon>Aulographales</taxon>
        <taxon>Rhizodiscinaceae</taxon>
        <taxon>Rhizodiscina</taxon>
    </lineage>
</organism>
<evidence type="ECO:0000256" key="2">
    <source>
        <dbReference type="PROSITE-ProRule" id="PRU00285"/>
    </source>
</evidence>
<dbReference type="OrthoDB" id="1431247at2759"/>
<feature type="compositionally biased region" description="Basic and acidic residues" evidence="4">
    <location>
        <begin position="44"/>
        <end position="67"/>
    </location>
</feature>
<feature type="non-terminal residue" evidence="6">
    <location>
        <position position="1"/>
    </location>
</feature>
<evidence type="ECO:0000256" key="3">
    <source>
        <dbReference type="RuleBase" id="RU003616"/>
    </source>
</evidence>
<evidence type="ECO:0000259" key="5">
    <source>
        <dbReference type="PROSITE" id="PS01031"/>
    </source>
</evidence>
<dbReference type="InterPro" id="IPR002068">
    <property type="entry name" value="A-crystallin/Hsp20_dom"/>
</dbReference>
<evidence type="ECO:0000256" key="1">
    <source>
        <dbReference type="ARBA" id="ARBA00023016"/>
    </source>
</evidence>
<feature type="region of interest" description="Disordered" evidence="4">
    <location>
        <begin position="44"/>
        <end position="82"/>
    </location>
</feature>
<protein>
    <submittedName>
        <fullName evidence="6">HSP20-like chaperone</fullName>
    </submittedName>
</protein>
<dbReference type="EMBL" id="ML978124">
    <property type="protein sequence ID" value="KAF2100568.1"/>
    <property type="molecule type" value="Genomic_DNA"/>
</dbReference>
<dbReference type="Pfam" id="PF00011">
    <property type="entry name" value="HSP20"/>
    <property type="match status" value="1"/>
</dbReference>
<gene>
    <name evidence="6" type="ORF">NA57DRAFT_10515</name>
</gene>
<feature type="compositionally biased region" description="Polar residues" evidence="4">
    <location>
        <begin position="68"/>
        <end position="82"/>
    </location>
</feature>
<dbReference type="Proteomes" id="UP000799772">
    <property type="component" value="Unassembled WGS sequence"/>
</dbReference>
<name>A0A9P4IJT7_9PEZI</name>
<comment type="similarity">
    <text evidence="2 3">Belongs to the small heat shock protein (HSP20) family.</text>
</comment>
<keyword evidence="7" id="KW-1185">Reference proteome</keyword>
<dbReference type="Gene3D" id="2.60.40.790">
    <property type="match status" value="1"/>
</dbReference>
<dbReference type="InterPro" id="IPR031107">
    <property type="entry name" value="Small_HSP"/>
</dbReference>
<dbReference type="CDD" id="cd06464">
    <property type="entry name" value="ACD_sHsps-like"/>
    <property type="match status" value="1"/>
</dbReference>
<feature type="non-terminal residue" evidence="6">
    <location>
        <position position="137"/>
    </location>
</feature>
<evidence type="ECO:0000313" key="7">
    <source>
        <dbReference type="Proteomes" id="UP000799772"/>
    </source>
</evidence>
<dbReference type="AlphaFoldDB" id="A0A9P4IJT7"/>
<sequence length="137" mass="15098">PRFNVFEGADAYTLEGELPGVDQKNISIEFTDENTLTVRGRVEEHNQSAASTEERAVEEAAQYHENDASTTTADNASVKSHQPTPWLSERFVGEFSRSFSFASRVNQEAVTASLQNGVLSIVVPKAAKPENRKITIE</sequence>
<evidence type="ECO:0000256" key="4">
    <source>
        <dbReference type="SAM" id="MobiDB-lite"/>
    </source>
</evidence>